<protein>
    <recommendedName>
        <fullName evidence="4">Pentatricopeptide repeat-containing protein, mitochondrial</fullName>
    </recommendedName>
</protein>
<dbReference type="SMR" id="A0A194WCN6"/>
<organism evidence="2 3">
    <name type="scientific">Cytospora mali</name>
    <name type="common">Apple Valsa canker fungus</name>
    <name type="synonym">Valsa mali</name>
    <dbReference type="NCBI Taxonomy" id="578113"/>
    <lineage>
        <taxon>Eukaryota</taxon>
        <taxon>Fungi</taxon>
        <taxon>Dikarya</taxon>
        <taxon>Ascomycota</taxon>
        <taxon>Pezizomycotina</taxon>
        <taxon>Sordariomycetes</taxon>
        <taxon>Sordariomycetidae</taxon>
        <taxon>Diaporthales</taxon>
        <taxon>Cytosporaceae</taxon>
        <taxon>Cytospora</taxon>
    </lineage>
</organism>
<evidence type="ECO:0000313" key="2">
    <source>
        <dbReference type="EMBL" id="KUI73858.1"/>
    </source>
</evidence>
<dbReference type="NCBIfam" id="TIGR00756">
    <property type="entry name" value="PPR"/>
    <property type="match status" value="1"/>
</dbReference>
<sequence length="613" mass="70205">MKIPSRIEGSLCGAIIPNQRAVWSSTNFGRWARSAHGYQSRPCLRQQRGQRRIGPQRGSAETHFFSSWIPPPVLLNPFRYTSRTSEGSFKLLPSWVAKRWSHSKGEEGEGENTKNGSGFTKQKLLSLVEQSEHASLDEHLELLRDPYMRGYAQPDGPDLAVSDRPDDTEFPSFYEVREGADGEQRIVIKLWRAIQGRLRNPYKTDIDHVYQLYQSLPEPRMPYLHAKIRHSLMRCLGREDKNSKSMLQYFAVVADIQSSGLRLTLPEWNAALAFAARYVGHSTETEAAAALRLWKEMEQDAGIRANAVTFNILFDVASKAGNFVLSEMLYNEMSQRGLKFNRYHHVSLIHFFGLKMDSDGIRAAYKEMVEDGEMIDTTVLNCVIAGFFRCGEEYAAEHVYQRMRAAHDRAPAMPYKNYMDDNIITKTLMMFAKISKKDSDLRRQFQKLSPIVPDLQTYRILLNHYAIKMSALDKVANYLSDMKSFNIPLHGSVFLALFKGFAFYGGPRAQAWSSLRLNNVWNAFAQALEDNAHGLYVDVWMAKWILRAFRKSGTVDRVLEVWAELRPRCETDFEPDDMEHFEEFLVELLREDNNNKSRAFRDVGLFGQAGGGL</sequence>
<dbReference type="InterPro" id="IPR051114">
    <property type="entry name" value="Mito_RNA_Proc_CCM1"/>
</dbReference>
<proteinExistence type="predicted"/>
<dbReference type="PANTHER" id="PTHR47934">
    <property type="entry name" value="PENTATRICOPEPTIDE REPEAT-CONTAINING PROTEIN PET309, MITOCHONDRIAL"/>
    <property type="match status" value="1"/>
</dbReference>
<dbReference type="PROSITE" id="PS51375">
    <property type="entry name" value="PPR"/>
    <property type="match status" value="1"/>
</dbReference>
<dbReference type="PANTHER" id="PTHR47934:SF6">
    <property type="entry name" value="MITOCHONDRIAL GROUP I INTRON SPLICING FACTOR CCM1-RELATED"/>
    <property type="match status" value="1"/>
</dbReference>
<dbReference type="Pfam" id="PF01535">
    <property type="entry name" value="PPR"/>
    <property type="match status" value="2"/>
</dbReference>
<dbReference type="Proteomes" id="UP000078559">
    <property type="component" value="Chromosome 11"/>
</dbReference>
<keyword evidence="3" id="KW-1185">Reference proteome</keyword>
<dbReference type="Gene3D" id="1.25.40.10">
    <property type="entry name" value="Tetratricopeptide repeat domain"/>
    <property type="match status" value="1"/>
</dbReference>
<gene>
    <name evidence="2" type="ORF">VM1G_09506</name>
</gene>
<feature type="repeat" description="PPR" evidence="1">
    <location>
        <begin position="306"/>
        <end position="340"/>
    </location>
</feature>
<evidence type="ECO:0008006" key="4">
    <source>
        <dbReference type="Google" id="ProtNLM"/>
    </source>
</evidence>
<evidence type="ECO:0000313" key="3">
    <source>
        <dbReference type="Proteomes" id="UP000078559"/>
    </source>
</evidence>
<dbReference type="InterPro" id="IPR002885">
    <property type="entry name" value="PPR_rpt"/>
</dbReference>
<dbReference type="OrthoDB" id="1908178at2759"/>
<name>A0A194WCN6_CYTMA</name>
<evidence type="ECO:0000256" key="1">
    <source>
        <dbReference type="PROSITE-ProRule" id="PRU00708"/>
    </source>
</evidence>
<dbReference type="GO" id="GO:0007005">
    <property type="term" value="P:mitochondrion organization"/>
    <property type="evidence" value="ECO:0007669"/>
    <property type="project" value="TreeGrafter"/>
</dbReference>
<dbReference type="EMBL" id="CM003108">
    <property type="protein sequence ID" value="KUI73858.1"/>
    <property type="molecule type" value="Genomic_DNA"/>
</dbReference>
<dbReference type="InterPro" id="IPR011990">
    <property type="entry name" value="TPR-like_helical_dom_sf"/>
</dbReference>
<dbReference type="GO" id="GO:0003729">
    <property type="term" value="F:mRNA binding"/>
    <property type="evidence" value="ECO:0007669"/>
    <property type="project" value="TreeGrafter"/>
</dbReference>
<accession>A0A194WCN6</accession>
<dbReference type="GO" id="GO:0005739">
    <property type="term" value="C:mitochondrion"/>
    <property type="evidence" value="ECO:0007669"/>
    <property type="project" value="TreeGrafter"/>
</dbReference>
<dbReference type="GO" id="GO:0006396">
    <property type="term" value="P:RNA processing"/>
    <property type="evidence" value="ECO:0007669"/>
    <property type="project" value="TreeGrafter"/>
</dbReference>
<dbReference type="AlphaFoldDB" id="A0A194WCN6"/>
<reference evidence="2" key="1">
    <citation type="submission" date="2014-12" db="EMBL/GenBank/DDBJ databases">
        <title>Genome Sequence of Valsa Canker Pathogens Uncovers a Specific Adaption of Colonization on Woody Bark.</title>
        <authorList>
            <person name="Yin Z."/>
            <person name="Liu H."/>
            <person name="Gao X."/>
            <person name="Li Z."/>
            <person name="Song N."/>
            <person name="Ke X."/>
            <person name="Dai Q."/>
            <person name="Wu Y."/>
            <person name="Sun Y."/>
            <person name="Xu J.-R."/>
            <person name="Kang Z.K."/>
            <person name="Wang L."/>
            <person name="Huang L."/>
        </authorList>
    </citation>
    <scope>NUCLEOTIDE SEQUENCE [LARGE SCALE GENOMIC DNA]</scope>
    <source>
        <strain evidence="2">03-8</strain>
    </source>
</reference>